<reference evidence="6 7" key="1">
    <citation type="journal article" date="2019" name="Int. J. Syst. Evol. Microbiol.">
        <title>Streptomyces cadmiisoli sp. nov., a novel actinomycete isolated from cadmium-contaminated soil.</title>
        <authorList>
            <person name="Li K."/>
            <person name="Tang X."/>
            <person name="Zhao J."/>
            <person name="Guo Y."/>
            <person name="Tang Y."/>
            <person name="Gao J."/>
        </authorList>
    </citation>
    <scope>NUCLEOTIDE SEQUENCE [LARGE SCALE GENOMIC DNA]</scope>
    <source>
        <strain evidence="6 7">ZFG47</strain>
    </source>
</reference>
<evidence type="ECO:0000256" key="5">
    <source>
        <dbReference type="SAM" id="Phobius"/>
    </source>
</evidence>
<feature type="transmembrane region" description="Helical" evidence="5">
    <location>
        <begin position="132"/>
        <end position="150"/>
    </location>
</feature>
<dbReference type="GO" id="GO:0055085">
    <property type="term" value="P:transmembrane transport"/>
    <property type="evidence" value="ECO:0007669"/>
    <property type="project" value="InterPro"/>
</dbReference>
<keyword evidence="3 5" id="KW-1133">Transmembrane helix</keyword>
<keyword evidence="2 5" id="KW-0812">Transmembrane</keyword>
<feature type="transmembrane region" description="Helical" evidence="5">
    <location>
        <begin position="101"/>
        <end position="120"/>
    </location>
</feature>
<evidence type="ECO:0000256" key="2">
    <source>
        <dbReference type="ARBA" id="ARBA00022692"/>
    </source>
</evidence>
<dbReference type="KEGG" id="scad:DN051_16410"/>
<dbReference type="Proteomes" id="UP000249616">
    <property type="component" value="Chromosome"/>
</dbReference>
<dbReference type="InterPro" id="IPR038665">
    <property type="entry name" value="Voltage-dep_anion_channel_sf"/>
</dbReference>
<feature type="transmembrane region" description="Helical" evidence="5">
    <location>
        <begin position="231"/>
        <end position="252"/>
    </location>
</feature>
<feature type="transmembrane region" description="Helical" evidence="5">
    <location>
        <begin position="156"/>
        <end position="180"/>
    </location>
</feature>
<dbReference type="EMBL" id="CP030073">
    <property type="protein sequence ID" value="AWW38036.1"/>
    <property type="molecule type" value="Genomic_DNA"/>
</dbReference>
<organism evidence="6 7">
    <name type="scientific">Streptomyces cadmiisoli</name>
    <dbReference type="NCBI Taxonomy" id="2184053"/>
    <lineage>
        <taxon>Bacteria</taxon>
        <taxon>Bacillati</taxon>
        <taxon>Actinomycetota</taxon>
        <taxon>Actinomycetes</taxon>
        <taxon>Kitasatosporales</taxon>
        <taxon>Streptomycetaceae</taxon>
        <taxon>Streptomyces</taxon>
        <taxon>Streptomyces aurantiacus group</taxon>
    </lineage>
</organism>
<evidence type="ECO:0000313" key="7">
    <source>
        <dbReference type="Proteomes" id="UP000249616"/>
    </source>
</evidence>
<feature type="transmembrane region" description="Helical" evidence="5">
    <location>
        <begin position="40"/>
        <end position="63"/>
    </location>
</feature>
<feature type="transmembrane region" description="Helical" evidence="5">
    <location>
        <begin position="17"/>
        <end position="34"/>
    </location>
</feature>
<dbReference type="RefSeq" id="WP_053759444.1">
    <property type="nucleotide sequence ID" value="NZ_CP030073.1"/>
</dbReference>
<sequence>MSGTSPLRAWWARHPPAAGAAVMATGIVSVGLYLEGYEVLSLVFLAVACAAWLALAAQFLVRLVRQPQRWMSEAATPAALTAVAATAVLGTRFSALGWQTLAAALLASAAVLWAVLLTVAVRHRRRRMPGSVFLGTVATEALAVLGATLAKAESAAWLAHAALVLFWLGLVLYGFALARFDLRQVVEGAGDQWIACGALAISALAGARLIAADGPDLYLWNDDADGVLRTMTGALLVLDLAWYAVLLVAEIVRPRPGYDVRRWATVFPMGMTAAATSAVASTMDVPWLDVPGEVLLWIAVAAWLAAAVGTLMAAREAVRGTPPTPPRAGP</sequence>
<feature type="transmembrane region" description="Helical" evidence="5">
    <location>
        <begin position="192"/>
        <end position="211"/>
    </location>
</feature>
<dbReference type="Pfam" id="PF03595">
    <property type="entry name" value="SLAC1"/>
    <property type="match status" value="1"/>
</dbReference>
<comment type="subcellular location">
    <subcellularLocation>
        <location evidence="1">Membrane</location>
        <topology evidence="1">Multi-pass membrane protein</topology>
    </subcellularLocation>
</comment>
<evidence type="ECO:0000256" key="1">
    <source>
        <dbReference type="ARBA" id="ARBA00004141"/>
    </source>
</evidence>
<evidence type="ECO:0008006" key="8">
    <source>
        <dbReference type="Google" id="ProtNLM"/>
    </source>
</evidence>
<gene>
    <name evidence="6" type="ORF">DN051_16410</name>
</gene>
<dbReference type="AlphaFoldDB" id="A0A2Z4IZK7"/>
<evidence type="ECO:0000256" key="4">
    <source>
        <dbReference type="ARBA" id="ARBA00023136"/>
    </source>
</evidence>
<dbReference type="Gene3D" id="1.50.10.150">
    <property type="entry name" value="Voltage-dependent anion channel"/>
    <property type="match status" value="1"/>
</dbReference>
<feature type="transmembrane region" description="Helical" evidence="5">
    <location>
        <begin position="264"/>
        <end position="282"/>
    </location>
</feature>
<keyword evidence="7" id="KW-1185">Reference proteome</keyword>
<evidence type="ECO:0000313" key="6">
    <source>
        <dbReference type="EMBL" id="AWW38036.1"/>
    </source>
</evidence>
<feature type="transmembrane region" description="Helical" evidence="5">
    <location>
        <begin position="294"/>
        <end position="314"/>
    </location>
</feature>
<dbReference type="GO" id="GO:0016020">
    <property type="term" value="C:membrane"/>
    <property type="evidence" value="ECO:0007669"/>
    <property type="project" value="UniProtKB-SubCell"/>
</dbReference>
<dbReference type="GeneID" id="32596470"/>
<dbReference type="InterPro" id="IPR004695">
    <property type="entry name" value="SLAC1/Mae1/Ssu1/TehA"/>
</dbReference>
<proteinExistence type="predicted"/>
<evidence type="ECO:0000256" key="3">
    <source>
        <dbReference type="ARBA" id="ARBA00022989"/>
    </source>
</evidence>
<name>A0A2Z4IZK7_9ACTN</name>
<accession>A0A2Z4IZK7</accession>
<dbReference type="CDD" id="cd09319">
    <property type="entry name" value="TDT_like_1"/>
    <property type="match status" value="1"/>
</dbReference>
<keyword evidence="4 5" id="KW-0472">Membrane</keyword>
<protein>
    <recommendedName>
        <fullName evidence="8">C4-dicarboxylate ABC transporter</fullName>
    </recommendedName>
</protein>